<sequence length="426" mass="47084">MNPYTSNGLFSPVQPPPGLFTANRPALSMNTRPSVMPPPPRVNANDGEDSYMRQPVAADQARGRQRLARPAAPQPPHVSASKWKAYLRRRSESKEINVATDTPTPAPRHCKNSSAKGSLGKFADKLKSAFLAQENQRMVEGWIDDVDESNQPPVVLTTLEPAHQARIFADLQVMLNVSANKFLIEEANAARLNPETVVGFAKDWKTKHGDPVVEFLYDVEVQYRLVLANLKTIKFRGRFENNYVAVNASLCTWVAYAQNLTQGILCLSDDVVTKYVYDLPPLLEMLGASEITRAALTDLQLRVMGLLGARTWLYEQEQRAKSPYPSTINQYGDGLYHKRSIQDPSPHDMHHGIEYAVRTMPPVKIPAGFPTSNAPAIYAPKHPSAQPKTVNAQHPATPDQPVSEGGPGPTTEFMCVVRQAGLTSRK</sequence>
<organism evidence="2 3">
    <name type="scientific">Rhinocladiella mackenziei CBS 650.93</name>
    <dbReference type="NCBI Taxonomy" id="1442369"/>
    <lineage>
        <taxon>Eukaryota</taxon>
        <taxon>Fungi</taxon>
        <taxon>Dikarya</taxon>
        <taxon>Ascomycota</taxon>
        <taxon>Pezizomycotina</taxon>
        <taxon>Eurotiomycetes</taxon>
        <taxon>Chaetothyriomycetidae</taxon>
        <taxon>Chaetothyriales</taxon>
        <taxon>Herpotrichiellaceae</taxon>
        <taxon>Rhinocladiella</taxon>
    </lineage>
</organism>
<proteinExistence type="predicted"/>
<feature type="region of interest" description="Disordered" evidence="1">
    <location>
        <begin position="1"/>
        <end position="80"/>
    </location>
</feature>
<name>A0A0D2IRM9_9EURO</name>
<gene>
    <name evidence="2" type="ORF">Z518_03301</name>
</gene>
<dbReference type="EMBL" id="KN847476">
    <property type="protein sequence ID" value="KIX08644.1"/>
    <property type="molecule type" value="Genomic_DNA"/>
</dbReference>
<protein>
    <submittedName>
        <fullName evidence="2">Rhinocladiella mackenziei CBS 650.93 unplaced genomic scaffold supercont1.2, whole genome shotgun sequence</fullName>
    </submittedName>
</protein>
<accession>A0A0D2IRM9</accession>
<dbReference type="AlphaFoldDB" id="A0A0D2IRM9"/>
<evidence type="ECO:0000313" key="2">
    <source>
        <dbReference type="EMBL" id="KIX08644.1"/>
    </source>
</evidence>
<dbReference type="OrthoDB" id="5229017at2759"/>
<dbReference type="RefSeq" id="XP_013275780.1">
    <property type="nucleotide sequence ID" value="XM_013420326.1"/>
</dbReference>
<feature type="region of interest" description="Disordered" evidence="1">
    <location>
        <begin position="374"/>
        <end position="409"/>
    </location>
</feature>
<evidence type="ECO:0000256" key="1">
    <source>
        <dbReference type="SAM" id="MobiDB-lite"/>
    </source>
</evidence>
<evidence type="ECO:0000313" key="3">
    <source>
        <dbReference type="Proteomes" id="UP000053617"/>
    </source>
</evidence>
<dbReference type="VEuPathDB" id="FungiDB:Z518_03301"/>
<dbReference type="HOGENOM" id="CLU_644273_0_0_1"/>
<reference evidence="2 3" key="1">
    <citation type="submission" date="2015-01" db="EMBL/GenBank/DDBJ databases">
        <title>The Genome Sequence of Rhinocladiella mackenzie CBS 650.93.</title>
        <authorList>
            <consortium name="The Broad Institute Genomics Platform"/>
            <person name="Cuomo C."/>
            <person name="de Hoog S."/>
            <person name="Gorbushina A."/>
            <person name="Stielow B."/>
            <person name="Teixiera M."/>
            <person name="Abouelleil A."/>
            <person name="Chapman S.B."/>
            <person name="Priest M."/>
            <person name="Young S.K."/>
            <person name="Wortman J."/>
            <person name="Nusbaum C."/>
            <person name="Birren B."/>
        </authorList>
    </citation>
    <scope>NUCLEOTIDE SEQUENCE [LARGE SCALE GENOMIC DNA]</scope>
    <source>
        <strain evidence="2 3">CBS 650.93</strain>
    </source>
</reference>
<dbReference type="Proteomes" id="UP000053617">
    <property type="component" value="Unassembled WGS sequence"/>
</dbReference>
<keyword evidence="3" id="KW-1185">Reference proteome</keyword>
<dbReference type="GeneID" id="25291372"/>